<dbReference type="PANTHER" id="PTHR13557:SF1">
    <property type="entry name" value="COILED-COIL DOMAIN-CONTAINING PROTEIN 86"/>
    <property type="match status" value="1"/>
</dbReference>
<feature type="region of interest" description="Disordered" evidence="10">
    <location>
        <begin position="54"/>
        <end position="77"/>
    </location>
</feature>
<accession>A0A0M0JD04</accession>
<evidence type="ECO:0000256" key="6">
    <source>
        <dbReference type="ARBA" id="ARBA00022934"/>
    </source>
</evidence>
<dbReference type="OrthoDB" id="277961at2759"/>
<proteinExistence type="predicted"/>
<evidence type="ECO:0000256" key="9">
    <source>
        <dbReference type="ARBA" id="ARBA00093307"/>
    </source>
</evidence>
<protein>
    <recommendedName>
        <fullName evidence="3">Coiled-coil domain-containing protein 86</fullName>
    </recommendedName>
</protein>
<dbReference type="PANTHER" id="PTHR13557">
    <property type="entry name" value="COILED-COIL DOMAIN-CONTAINING PROTEIN 86"/>
    <property type="match status" value="1"/>
</dbReference>
<name>A0A0M0JD04_9EUKA</name>
<feature type="region of interest" description="Disordered" evidence="10">
    <location>
        <begin position="93"/>
        <end position="115"/>
    </location>
</feature>
<gene>
    <name evidence="11" type="ORF">Ctob_002015</name>
</gene>
<organism evidence="11 12">
    <name type="scientific">Chrysochromulina tobinii</name>
    <dbReference type="NCBI Taxonomy" id="1460289"/>
    <lineage>
        <taxon>Eukaryota</taxon>
        <taxon>Haptista</taxon>
        <taxon>Haptophyta</taxon>
        <taxon>Prymnesiophyceae</taxon>
        <taxon>Prymnesiales</taxon>
        <taxon>Chrysochromulinaceae</taxon>
        <taxon>Chrysochromulina</taxon>
    </lineage>
</organism>
<keyword evidence="6" id="KW-0164">Citrullination</keyword>
<evidence type="ECO:0000313" key="12">
    <source>
        <dbReference type="Proteomes" id="UP000037460"/>
    </source>
</evidence>
<keyword evidence="5" id="KW-0597">Phosphoprotein</keyword>
<dbReference type="GO" id="GO:0005730">
    <property type="term" value="C:nucleolus"/>
    <property type="evidence" value="ECO:0007669"/>
    <property type="project" value="UniProtKB-SubCell"/>
</dbReference>
<keyword evidence="8" id="KW-0539">Nucleus</keyword>
<dbReference type="GO" id="GO:0005694">
    <property type="term" value="C:chromosome"/>
    <property type="evidence" value="ECO:0007669"/>
    <property type="project" value="UniProtKB-SubCell"/>
</dbReference>
<dbReference type="Proteomes" id="UP000037460">
    <property type="component" value="Unassembled WGS sequence"/>
</dbReference>
<evidence type="ECO:0000256" key="3">
    <source>
        <dbReference type="ARBA" id="ARBA00016738"/>
    </source>
</evidence>
<evidence type="ECO:0000256" key="7">
    <source>
        <dbReference type="ARBA" id="ARBA00023054"/>
    </source>
</evidence>
<sequence length="115" mass="13562">MGKLRPWKEPRKARASSLVAVPQIRDSWEKKEKIRAERAAVLAQQAAMDDEIRREKREERERIEAKKKKKEENRERGMTYQVITNTSKIKKMSRKQLRLVKKADTSGVKPKIYGK</sequence>
<keyword evidence="7" id="KW-0175">Coiled coil</keyword>
<evidence type="ECO:0000313" key="11">
    <source>
        <dbReference type="EMBL" id="KOO24444.1"/>
    </source>
</evidence>
<evidence type="ECO:0000256" key="10">
    <source>
        <dbReference type="SAM" id="MobiDB-lite"/>
    </source>
</evidence>
<keyword evidence="12" id="KW-1185">Reference proteome</keyword>
<comment type="function">
    <text evidence="9">Required for proper chromosome segregation during mitosis and error-free mitotic progression.</text>
</comment>
<comment type="subcellular location">
    <subcellularLocation>
        <location evidence="1">Chromosome</location>
    </subcellularLocation>
    <subcellularLocation>
        <location evidence="2">Nucleus</location>
        <location evidence="2">Nucleolus</location>
    </subcellularLocation>
</comment>
<reference evidence="12" key="1">
    <citation type="journal article" date="2015" name="PLoS Genet.">
        <title>Genome Sequence and Transcriptome Analyses of Chrysochromulina tobin: Metabolic Tools for Enhanced Algal Fitness in the Prominent Order Prymnesiales (Haptophyceae).</title>
        <authorList>
            <person name="Hovde B.T."/>
            <person name="Deodato C.R."/>
            <person name="Hunsperger H.M."/>
            <person name="Ryken S.A."/>
            <person name="Yost W."/>
            <person name="Jha R.K."/>
            <person name="Patterson J."/>
            <person name="Monnat R.J. Jr."/>
            <person name="Barlow S.B."/>
            <person name="Starkenburg S.R."/>
            <person name="Cattolico R.A."/>
        </authorList>
    </citation>
    <scope>NUCLEOTIDE SEQUENCE</scope>
    <source>
        <strain evidence="12">CCMP291</strain>
    </source>
</reference>
<dbReference type="EMBL" id="JWZX01003092">
    <property type="protein sequence ID" value="KOO24444.1"/>
    <property type="molecule type" value="Genomic_DNA"/>
</dbReference>
<evidence type="ECO:0000256" key="2">
    <source>
        <dbReference type="ARBA" id="ARBA00004604"/>
    </source>
</evidence>
<evidence type="ECO:0000256" key="1">
    <source>
        <dbReference type="ARBA" id="ARBA00004286"/>
    </source>
</evidence>
<comment type="caution">
    <text evidence="11">The sequence shown here is derived from an EMBL/GenBank/DDBJ whole genome shotgun (WGS) entry which is preliminary data.</text>
</comment>
<dbReference type="InterPro" id="IPR026570">
    <property type="entry name" value="CCDC86"/>
</dbReference>
<dbReference type="AlphaFoldDB" id="A0A0M0JD04"/>
<keyword evidence="4" id="KW-0158">Chromosome</keyword>
<evidence type="ECO:0000256" key="8">
    <source>
        <dbReference type="ARBA" id="ARBA00023242"/>
    </source>
</evidence>
<evidence type="ECO:0000256" key="5">
    <source>
        <dbReference type="ARBA" id="ARBA00022553"/>
    </source>
</evidence>
<evidence type="ECO:0000256" key="4">
    <source>
        <dbReference type="ARBA" id="ARBA00022454"/>
    </source>
</evidence>